<organism evidence="4 5">
    <name type="scientific">Roseomonas alba</name>
    <dbReference type="NCBI Taxonomy" id="2846776"/>
    <lineage>
        <taxon>Bacteria</taxon>
        <taxon>Pseudomonadati</taxon>
        <taxon>Pseudomonadota</taxon>
        <taxon>Alphaproteobacteria</taxon>
        <taxon>Acetobacterales</taxon>
        <taxon>Roseomonadaceae</taxon>
        <taxon>Roseomonas</taxon>
    </lineage>
</organism>
<reference evidence="4 5" key="1">
    <citation type="submission" date="2021-07" db="EMBL/GenBank/DDBJ databases">
        <authorList>
            <person name="So Y."/>
        </authorList>
    </citation>
    <scope>NUCLEOTIDE SEQUENCE [LARGE SCALE GENOMIC DNA]</scope>
    <source>
        <strain evidence="4 5">HJA6</strain>
    </source>
</reference>
<dbReference type="Proteomes" id="UP001196565">
    <property type="component" value="Unassembled WGS sequence"/>
</dbReference>
<dbReference type="SUPFAM" id="SSF52833">
    <property type="entry name" value="Thioredoxin-like"/>
    <property type="match status" value="1"/>
</dbReference>
<evidence type="ECO:0000313" key="5">
    <source>
        <dbReference type="Proteomes" id="UP001196565"/>
    </source>
</evidence>
<dbReference type="PANTHER" id="PTHR44051:SF8">
    <property type="entry name" value="GLUTATHIONE S-TRANSFERASE GSTA"/>
    <property type="match status" value="1"/>
</dbReference>
<dbReference type="EMBL" id="JAHYBZ010000001">
    <property type="protein sequence ID" value="MBW6396237.1"/>
    <property type="molecule type" value="Genomic_DNA"/>
</dbReference>
<comment type="caution">
    <text evidence="4">The sequence shown here is derived from an EMBL/GenBank/DDBJ whole genome shotgun (WGS) entry which is preliminary data.</text>
</comment>
<dbReference type="InterPro" id="IPR040079">
    <property type="entry name" value="Glutathione_S-Trfase"/>
</dbReference>
<dbReference type="Gene3D" id="3.40.30.10">
    <property type="entry name" value="Glutaredoxin"/>
    <property type="match status" value="1"/>
</dbReference>
<dbReference type="PROSITE" id="PS50405">
    <property type="entry name" value="GST_CTER"/>
    <property type="match status" value="1"/>
</dbReference>
<dbReference type="InterPro" id="IPR036282">
    <property type="entry name" value="Glutathione-S-Trfase_C_sf"/>
</dbReference>
<name>A0ABS7A1L1_9PROT</name>
<evidence type="ECO:0000259" key="3">
    <source>
        <dbReference type="PROSITE" id="PS50405"/>
    </source>
</evidence>
<comment type="similarity">
    <text evidence="1">Belongs to the GST superfamily.</text>
</comment>
<evidence type="ECO:0000256" key="1">
    <source>
        <dbReference type="RuleBase" id="RU003494"/>
    </source>
</evidence>
<feature type="domain" description="GST N-terminal" evidence="2">
    <location>
        <begin position="1"/>
        <end position="79"/>
    </location>
</feature>
<dbReference type="InterPro" id="IPR010987">
    <property type="entry name" value="Glutathione-S-Trfase_C-like"/>
</dbReference>
<dbReference type="InterPro" id="IPR004046">
    <property type="entry name" value="GST_C"/>
</dbReference>
<dbReference type="SFLD" id="SFLDS00019">
    <property type="entry name" value="Glutathione_Transferase_(cytos"/>
    <property type="match status" value="1"/>
</dbReference>
<dbReference type="RefSeq" id="WP_219760628.1">
    <property type="nucleotide sequence ID" value="NZ_JAHYBZ010000001.1"/>
</dbReference>
<dbReference type="CDD" id="cd03046">
    <property type="entry name" value="GST_N_GTT1_like"/>
    <property type="match status" value="1"/>
</dbReference>
<proteinExistence type="inferred from homology"/>
<gene>
    <name evidence="4" type="ORF">KPL78_00185</name>
</gene>
<dbReference type="CDD" id="cd03207">
    <property type="entry name" value="GST_C_8"/>
    <property type="match status" value="1"/>
</dbReference>
<dbReference type="SUPFAM" id="SSF47616">
    <property type="entry name" value="GST C-terminal domain-like"/>
    <property type="match status" value="1"/>
</dbReference>
<protein>
    <submittedName>
        <fullName evidence="4">Glutathione S-transferase family protein</fullName>
    </submittedName>
</protein>
<dbReference type="InterPro" id="IPR036249">
    <property type="entry name" value="Thioredoxin-like_sf"/>
</dbReference>
<dbReference type="Gene3D" id="1.20.1050.10">
    <property type="match status" value="1"/>
</dbReference>
<dbReference type="Pfam" id="PF02798">
    <property type="entry name" value="GST_N"/>
    <property type="match status" value="1"/>
</dbReference>
<evidence type="ECO:0000313" key="4">
    <source>
        <dbReference type="EMBL" id="MBW6396237.1"/>
    </source>
</evidence>
<dbReference type="InterPro" id="IPR004045">
    <property type="entry name" value="Glutathione_S-Trfase_N"/>
</dbReference>
<feature type="domain" description="GST C-terminal" evidence="3">
    <location>
        <begin position="82"/>
        <end position="202"/>
    </location>
</feature>
<keyword evidence="5" id="KW-1185">Reference proteome</keyword>
<dbReference type="SFLD" id="SFLDG00358">
    <property type="entry name" value="Main_(cytGST)"/>
    <property type="match status" value="1"/>
</dbReference>
<accession>A0ABS7A1L1</accession>
<dbReference type="PANTHER" id="PTHR44051">
    <property type="entry name" value="GLUTATHIONE S-TRANSFERASE-RELATED"/>
    <property type="match status" value="1"/>
</dbReference>
<sequence length="202" mass="22051">MLKIHGIPRSRAFRCIWAAEEAGLPYEVVPLGFAPGFKLERPLPINPNNKIPALEDGDLVLFESLAINLHLAGKAGAPLMPAGDDASRVMQWTLWTATEVEAPVMRWGYNTYLKPAAERDAAEAAAGKEALDARLAVLEGVLAKSPFLLGDTFSVADLNLACVLYAPWLNGYDLARFPKVKAWLDACLTRPAAKRARQQREG</sequence>
<dbReference type="SFLD" id="SFLDG01150">
    <property type="entry name" value="Main.1:_Beta-like"/>
    <property type="match status" value="1"/>
</dbReference>
<dbReference type="PROSITE" id="PS50404">
    <property type="entry name" value="GST_NTER"/>
    <property type="match status" value="1"/>
</dbReference>
<evidence type="ECO:0000259" key="2">
    <source>
        <dbReference type="PROSITE" id="PS50404"/>
    </source>
</evidence>
<dbReference type="Pfam" id="PF00043">
    <property type="entry name" value="GST_C"/>
    <property type="match status" value="1"/>
</dbReference>